<reference evidence="14 15" key="1">
    <citation type="journal article" date="2015" name="Genome Biol. Evol.">
        <title>Comparative Genomics of a Bacterivorous Green Alga Reveals Evolutionary Causalities and Consequences of Phago-Mixotrophic Mode of Nutrition.</title>
        <authorList>
            <person name="Burns J.A."/>
            <person name="Paasch A."/>
            <person name="Narechania A."/>
            <person name="Kim E."/>
        </authorList>
    </citation>
    <scope>NUCLEOTIDE SEQUENCE [LARGE SCALE GENOMIC DNA]</scope>
    <source>
        <strain evidence="14 15">PLY_AMNH</strain>
    </source>
</reference>
<evidence type="ECO:0000256" key="4">
    <source>
        <dbReference type="ARBA" id="ARBA00022801"/>
    </source>
</evidence>
<dbReference type="InterPro" id="IPR003265">
    <property type="entry name" value="HhH-GPD_domain"/>
</dbReference>
<dbReference type="GO" id="GO:0003677">
    <property type="term" value="F:DNA binding"/>
    <property type="evidence" value="ECO:0007669"/>
    <property type="project" value="UniProtKB-KW"/>
</dbReference>
<dbReference type="GO" id="GO:0006284">
    <property type="term" value="P:base-excision repair"/>
    <property type="evidence" value="ECO:0007669"/>
    <property type="project" value="InterPro"/>
</dbReference>
<evidence type="ECO:0000256" key="10">
    <source>
        <dbReference type="ARBA" id="ARBA00069821"/>
    </source>
</evidence>
<feature type="non-terminal residue" evidence="14">
    <location>
        <position position="1"/>
    </location>
</feature>
<keyword evidence="7" id="KW-0539">Nucleus</keyword>
<dbReference type="EMBL" id="LGRX02006402">
    <property type="protein sequence ID" value="KAK3276751.1"/>
    <property type="molecule type" value="Genomic_DNA"/>
</dbReference>
<evidence type="ECO:0000256" key="6">
    <source>
        <dbReference type="ARBA" id="ARBA00023204"/>
    </source>
</evidence>
<dbReference type="PANTHER" id="PTHR15074:SF0">
    <property type="entry name" value="METHYL-CPG-BINDING DOMAIN PROTEIN 4-LIKE PROTEIN"/>
    <property type="match status" value="1"/>
</dbReference>
<evidence type="ECO:0000256" key="5">
    <source>
        <dbReference type="ARBA" id="ARBA00023125"/>
    </source>
</evidence>
<dbReference type="Gene3D" id="1.10.340.30">
    <property type="entry name" value="Hypothetical protein, domain 2"/>
    <property type="match status" value="1"/>
</dbReference>
<dbReference type="GO" id="GO:0016787">
    <property type="term" value="F:hydrolase activity"/>
    <property type="evidence" value="ECO:0007669"/>
    <property type="project" value="UniProtKB-KW"/>
</dbReference>
<comment type="subunit">
    <text evidence="9">Interacts with MLH1.</text>
</comment>
<dbReference type="InterPro" id="IPR045138">
    <property type="entry name" value="MeCP2/MBD4"/>
</dbReference>
<evidence type="ECO:0000256" key="7">
    <source>
        <dbReference type="ARBA" id="ARBA00023242"/>
    </source>
</evidence>
<evidence type="ECO:0000313" key="15">
    <source>
        <dbReference type="Proteomes" id="UP001190700"/>
    </source>
</evidence>
<evidence type="ECO:0000256" key="9">
    <source>
        <dbReference type="ARBA" id="ARBA00062707"/>
    </source>
</evidence>
<dbReference type="AlphaFoldDB" id="A0AAE0L957"/>
<dbReference type="PANTHER" id="PTHR15074">
    <property type="entry name" value="METHYL-CPG-BINDING PROTEIN"/>
    <property type="match status" value="1"/>
</dbReference>
<evidence type="ECO:0000259" key="13">
    <source>
        <dbReference type="Pfam" id="PF00730"/>
    </source>
</evidence>
<evidence type="ECO:0000256" key="2">
    <source>
        <dbReference type="ARBA" id="ARBA00022553"/>
    </source>
</evidence>
<comment type="function">
    <text evidence="8">Mismatch-specific DNA N-glycosylase involved in DNA repair. Has thymine glycosylase activity and is specific for G:T mismatches within methylated and unmethylated CpG sites. Can also remove uracil or 5-fluorouracil in G:U mismatches. Has no lyase activity. Was first identified as methyl-CpG-binding protein.</text>
</comment>
<keyword evidence="2" id="KW-0597">Phosphoprotein</keyword>
<comment type="subcellular location">
    <subcellularLocation>
        <location evidence="1">Nucleus</location>
    </subcellularLocation>
</comment>
<keyword evidence="15" id="KW-1185">Reference proteome</keyword>
<dbReference type="FunFam" id="1.10.340.30:FF:000051">
    <property type="entry name" value="Methyl-CpG-binding domain protein 4"/>
    <property type="match status" value="1"/>
</dbReference>
<evidence type="ECO:0000313" key="14">
    <source>
        <dbReference type="EMBL" id="KAK3276751.1"/>
    </source>
</evidence>
<evidence type="ECO:0000256" key="12">
    <source>
        <dbReference type="ARBA" id="ARBA00083330"/>
    </source>
</evidence>
<sequence>AIAWLPPKSPFGLLEEILWHDPWKLLLSCMMLNQTGRRQVDRVLWRLFHRFPSASCLAQAAASEVEELVMPLGLHRKRAQMLIKFSQQYLQGDWQEARELHGIGKYADDAYRIFCKGEWKDSQPDDHALNWYHQWLVDECKQ</sequence>
<dbReference type="Proteomes" id="UP001190700">
    <property type="component" value="Unassembled WGS sequence"/>
</dbReference>
<evidence type="ECO:0000256" key="3">
    <source>
        <dbReference type="ARBA" id="ARBA00022763"/>
    </source>
</evidence>
<dbReference type="SUPFAM" id="SSF48150">
    <property type="entry name" value="DNA-glycosylase"/>
    <property type="match status" value="1"/>
</dbReference>
<keyword evidence="3" id="KW-0227">DNA damage</keyword>
<dbReference type="GO" id="GO:0005634">
    <property type="term" value="C:nucleus"/>
    <property type="evidence" value="ECO:0007669"/>
    <property type="project" value="UniProtKB-SubCell"/>
</dbReference>
<proteinExistence type="predicted"/>
<keyword evidence="6" id="KW-0234">DNA repair</keyword>
<gene>
    <name evidence="14" type="ORF">CYMTET_15201</name>
</gene>
<keyword evidence="5" id="KW-0238">DNA-binding</keyword>
<dbReference type="Pfam" id="PF00730">
    <property type="entry name" value="HhH-GPD"/>
    <property type="match status" value="1"/>
</dbReference>
<evidence type="ECO:0000256" key="1">
    <source>
        <dbReference type="ARBA" id="ARBA00004123"/>
    </source>
</evidence>
<keyword evidence="4" id="KW-0378">Hydrolase</keyword>
<organism evidence="14 15">
    <name type="scientific">Cymbomonas tetramitiformis</name>
    <dbReference type="NCBI Taxonomy" id="36881"/>
    <lineage>
        <taxon>Eukaryota</taxon>
        <taxon>Viridiplantae</taxon>
        <taxon>Chlorophyta</taxon>
        <taxon>Pyramimonadophyceae</taxon>
        <taxon>Pyramimonadales</taxon>
        <taxon>Pyramimonadaceae</taxon>
        <taxon>Cymbomonas</taxon>
    </lineage>
</organism>
<dbReference type="InterPro" id="IPR011257">
    <property type="entry name" value="DNA_glycosylase"/>
</dbReference>
<feature type="domain" description="HhH-GPD" evidence="13">
    <location>
        <begin position="28"/>
        <end position="102"/>
    </location>
</feature>
<accession>A0AAE0L957</accession>
<comment type="caution">
    <text evidence="14">The sequence shown here is derived from an EMBL/GenBank/DDBJ whole genome shotgun (WGS) entry which is preliminary data.</text>
</comment>
<evidence type="ECO:0000256" key="11">
    <source>
        <dbReference type="ARBA" id="ARBA00076709"/>
    </source>
</evidence>
<evidence type="ECO:0000256" key="8">
    <source>
        <dbReference type="ARBA" id="ARBA00055831"/>
    </source>
</evidence>
<name>A0AAE0L957_9CHLO</name>
<protein>
    <recommendedName>
        <fullName evidence="10">Methyl-CpG-binding domain protein 4</fullName>
    </recommendedName>
    <alternativeName>
        <fullName evidence="11">Methyl-CpG-binding protein MBD4</fullName>
    </alternativeName>
    <alternativeName>
        <fullName evidence="12">Mismatch-specific DNA N-glycosylase</fullName>
    </alternativeName>
</protein>